<evidence type="ECO:0000313" key="3">
    <source>
        <dbReference type="EMBL" id="BDS05824.1"/>
    </source>
</evidence>
<dbReference type="NCBIfam" id="TIGR00095">
    <property type="entry name" value="16S rRNA (guanine(966)-N(2))-methyltransferase RsmD"/>
    <property type="match status" value="1"/>
</dbReference>
<organism evidence="3">
    <name type="scientific">Oceaniferula spumae</name>
    <dbReference type="NCBI Taxonomy" id="2979115"/>
    <lineage>
        <taxon>Bacteria</taxon>
        <taxon>Pseudomonadati</taxon>
        <taxon>Verrucomicrobiota</taxon>
        <taxon>Verrucomicrobiia</taxon>
        <taxon>Verrucomicrobiales</taxon>
        <taxon>Verrucomicrobiaceae</taxon>
        <taxon>Oceaniferula</taxon>
    </lineage>
</organism>
<dbReference type="InterPro" id="IPR002052">
    <property type="entry name" value="DNA_methylase_N6_adenine_CS"/>
</dbReference>
<protein>
    <submittedName>
        <fullName evidence="3">RNA methyltransferase</fullName>
    </submittedName>
</protein>
<accession>A0AAT9FIM8</accession>
<dbReference type="PROSITE" id="PS00092">
    <property type="entry name" value="N6_MTASE"/>
    <property type="match status" value="1"/>
</dbReference>
<dbReference type="GO" id="GO:0008168">
    <property type="term" value="F:methyltransferase activity"/>
    <property type="evidence" value="ECO:0007669"/>
    <property type="project" value="UniProtKB-KW"/>
</dbReference>
<dbReference type="AlphaFoldDB" id="A0AAT9FIM8"/>
<dbReference type="GO" id="GO:0003676">
    <property type="term" value="F:nucleic acid binding"/>
    <property type="evidence" value="ECO:0007669"/>
    <property type="project" value="InterPro"/>
</dbReference>
<evidence type="ECO:0000256" key="2">
    <source>
        <dbReference type="ARBA" id="ARBA00022679"/>
    </source>
</evidence>
<keyword evidence="1 3" id="KW-0489">Methyltransferase</keyword>
<proteinExistence type="predicted"/>
<dbReference type="InterPro" id="IPR029063">
    <property type="entry name" value="SAM-dependent_MTases_sf"/>
</dbReference>
<dbReference type="CDD" id="cd02440">
    <property type="entry name" value="AdoMet_MTases"/>
    <property type="match status" value="1"/>
</dbReference>
<reference evidence="3" key="1">
    <citation type="submission" date="2024-07" db="EMBL/GenBank/DDBJ databases">
        <title>Complete genome sequence of Verrucomicrobiaceae bacterium NT6N.</title>
        <authorList>
            <person name="Huang C."/>
            <person name="Takami H."/>
            <person name="Hamasaki K."/>
        </authorList>
    </citation>
    <scope>NUCLEOTIDE SEQUENCE</scope>
    <source>
        <strain evidence="3">NT6N</strain>
    </source>
</reference>
<gene>
    <name evidence="3" type="ORF">NT6N_08640</name>
</gene>
<dbReference type="EMBL" id="AP026866">
    <property type="protein sequence ID" value="BDS05824.1"/>
    <property type="molecule type" value="Genomic_DNA"/>
</dbReference>
<keyword evidence="2" id="KW-0808">Transferase</keyword>
<dbReference type="PANTHER" id="PTHR43542">
    <property type="entry name" value="METHYLTRANSFERASE"/>
    <property type="match status" value="1"/>
</dbReference>
<evidence type="ECO:0000256" key="1">
    <source>
        <dbReference type="ARBA" id="ARBA00022603"/>
    </source>
</evidence>
<dbReference type="SUPFAM" id="SSF53335">
    <property type="entry name" value="S-adenosyl-L-methionine-dependent methyltransferases"/>
    <property type="match status" value="1"/>
</dbReference>
<name>A0AAT9FIM8_9BACT</name>
<sequence>MRIISGTAGSRSISVPDSVARPSTDRLREALFSILGTYVSEARVLDLFAGSGAMGLECLSRGAASCEMVDDSRESLAVMRKNLKSLGLENGKVIHQDVFRFLQGAAGKYNLIFADPPYYKGAGGTDFIEQLLMNEKLPDLMKEDSLLILEDPPRNKRSDINGWKLIDQRKYGSCGILFYQRQS</sequence>
<dbReference type="PANTHER" id="PTHR43542:SF1">
    <property type="entry name" value="METHYLTRANSFERASE"/>
    <property type="match status" value="1"/>
</dbReference>
<dbReference type="Gene3D" id="3.40.50.150">
    <property type="entry name" value="Vaccinia Virus protein VP39"/>
    <property type="match status" value="1"/>
</dbReference>
<dbReference type="KEGG" id="osu:NT6N_08640"/>
<dbReference type="PIRSF" id="PIRSF004553">
    <property type="entry name" value="CHP00095"/>
    <property type="match status" value="1"/>
</dbReference>
<dbReference type="InterPro" id="IPR004398">
    <property type="entry name" value="RNA_MeTrfase_RsmD"/>
</dbReference>
<dbReference type="Pfam" id="PF03602">
    <property type="entry name" value="Cons_hypoth95"/>
    <property type="match status" value="1"/>
</dbReference>
<dbReference type="GO" id="GO:0031167">
    <property type="term" value="P:rRNA methylation"/>
    <property type="evidence" value="ECO:0007669"/>
    <property type="project" value="InterPro"/>
</dbReference>